<sequence>MKDKIYHNLVKYLSRLEILREYSTEQEKKLKAQARYYLVREETLYRKNKRNPEQPLRVLRKDQVKLVLEAMHEHLVSGHFGERATIEKVRGKYYWNQIVTDVREFVRSCKACQLRGKPSFREALNSMKITQPFDRVGLDVVRPLPLTKKGNRYLVVAVEYLLKWPEVRALPDCSAESVAAFLLEDIVTRHGCPREILSDQGSHFCNKVIDLVCPKAGIKHKLSSTYHSQTNRLVERFNRTICEALAKCGGNLTNRNVSEDVPCRSRGQ</sequence>
<name>A0ACA9LCB3_9GLOM</name>
<keyword evidence="2" id="KW-1185">Reference proteome</keyword>
<dbReference type="EMBL" id="CAJVPW010003089">
    <property type="protein sequence ID" value="CAG8518449.1"/>
    <property type="molecule type" value="Genomic_DNA"/>
</dbReference>
<dbReference type="Proteomes" id="UP000789366">
    <property type="component" value="Unassembled WGS sequence"/>
</dbReference>
<evidence type="ECO:0000313" key="2">
    <source>
        <dbReference type="Proteomes" id="UP000789366"/>
    </source>
</evidence>
<protein>
    <submittedName>
        <fullName evidence="1">14123_t:CDS:1</fullName>
    </submittedName>
</protein>
<proteinExistence type="predicted"/>
<organism evidence="1 2">
    <name type="scientific">Cetraspora pellucida</name>
    <dbReference type="NCBI Taxonomy" id="1433469"/>
    <lineage>
        <taxon>Eukaryota</taxon>
        <taxon>Fungi</taxon>
        <taxon>Fungi incertae sedis</taxon>
        <taxon>Mucoromycota</taxon>
        <taxon>Glomeromycotina</taxon>
        <taxon>Glomeromycetes</taxon>
        <taxon>Diversisporales</taxon>
        <taxon>Gigasporaceae</taxon>
        <taxon>Cetraspora</taxon>
    </lineage>
</organism>
<evidence type="ECO:0000313" key="1">
    <source>
        <dbReference type="EMBL" id="CAG8518449.1"/>
    </source>
</evidence>
<comment type="caution">
    <text evidence="1">The sequence shown here is derived from an EMBL/GenBank/DDBJ whole genome shotgun (WGS) entry which is preliminary data.</text>
</comment>
<accession>A0ACA9LCB3</accession>
<gene>
    <name evidence="1" type="ORF">SPELUC_LOCUS3816</name>
</gene>
<reference evidence="1" key="1">
    <citation type="submission" date="2021-06" db="EMBL/GenBank/DDBJ databases">
        <authorList>
            <person name="Kallberg Y."/>
            <person name="Tangrot J."/>
            <person name="Rosling A."/>
        </authorList>
    </citation>
    <scope>NUCLEOTIDE SEQUENCE</scope>
    <source>
        <strain evidence="1">28 12/20/2015</strain>
    </source>
</reference>